<feature type="region of interest" description="Disordered" evidence="1">
    <location>
        <begin position="1"/>
        <end position="61"/>
    </location>
</feature>
<reference evidence="2" key="1">
    <citation type="submission" date="2024-06" db="EMBL/GenBank/DDBJ databases">
        <authorList>
            <person name="Liu X."/>
            <person name="Lenzi L."/>
            <person name="Haldenby T S."/>
            <person name="Uol C."/>
        </authorList>
    </citation>
    <scope>NUCLEOTIDE SEQUENCE</scope>
</reference>
<feature type="compositionally biased region" description="Low complexity" evidence="1">
    <location>
        <begin position="1"/>
        <end position="29"/>
    </location>
</feature>
<feature type="region of interest" description="Disordered" evidence="1">
    <location>
        <begin position="476"/>
        <end position="521"/>
    </location>
</feature>
<organism evidence="2 3">
    <name type="scientific">Calicophoron daubneyi</name>
    <name type="common">Rumen fluke</name>
    <name type="synonym">Paramphistomum daubneyi</name>
    <dbReference type="NCBI Taxonomy" id="300641"/>
    <lineage>
        <taxon>Eukaryota</taxon>
        <taxon>Metazoa</taxon>
        <taxon>Spiralia</taxon>
        <taxon>Lophotrochozoa</taxon>
        <taxon>Platyhelminthes</taxon>
        <taxon>Trematoda</taxon>
        <taxon>Digenea</taxon>
        <taxon>Plagiorchiida</taxon>
        <taxon>Pronocephalata</taxon>
        <taxon>Paramphistomoidea</taxon>
        <taxon>Paramphistomidae</taxon>
        <taxon>Calicophoron</taxon>
    </lineage>
</organism>
<feature type="compositionally biased region" description="Low complexity" evidence="1">
    <location>
        <begin position="511"/>
        <end position="521"/>
    </location>
</feature>
<evidence type="ECO:0000313" key="3">
    <source>
        <dbReference type="Proteomes" id="UP001497525"/>
    </source>
</evidence>
<dbReference type="AlphaFoldDB" id="A0AAV2TFF7"/>
<evidence type="ECO:0000256" key="1">
    <source>
        <dbReference type="SAM" id="MobiDB-lite"/>
    </source>
</evidence>
<dbReference type="EMBL" id="CAXLJL010000234">
    <property type="protein sequence ID" value="CAL5134884.1"/>
    <property type="molecule type" value="Genomic_DNA"/>
</dbReference>
<feature type="compositionally biased region" description="Pro residues" evidence="1">
    <location>
        <begin position="48"/>
        <end position="61"/>
    </location>
</feature>
<name>A0AAV2TFF7_CALDB</name>
<accession>A0AAV2TFF7</accession>
<feature type="compositionally biased region" description="Basic residues" evidence="1">
    <location>
        <begin position="490"/>
        <end position="510"/>
    </location>
</feature>
<gene>
    <name evidence="2" type="ORF">CDAUBV1_LOCUS8837</name>
</gene>
<comment type="caution">
    <text evidence="2">The sequence shown here is derived from an EMBL/GenBank/DDBJ whole genome shotgun (WGS) entry which is preliminary data.</text>
</comment>
<evidence type="ECO:0000313" key="2">
    <source>
        <dbReference type="EMBL" id="CAL5134884.1"/>
    </source>
</evidence>
<dbReference type="SUPFAM" id="SSF63829">
    <property type="entry name" value="Calcium-dependent phosphotriesterase"/>
    <property type="match status" value="1"/>
</dbReference>
<sequence>MPSPKSKSPKSKGSPKSNKSPKGKSSPQKKSPKDKNGEEEEKMYEFVKPPPLPPPADPPSGPILSKLRRQVWYPYANRASFEHREWFWSPCCPVITSWGDIWVTDPPQRRILRYYFDPVSAKIALRSPNLIVKGEPRVMIEIPRTGRMAVLVTCPTAKKTTLVLYDPVELKEEAKLGFRYAAEEPPVPESPSPVPEPTIPVAKLEDDSSPVGMCANQDILFVLFEPIQKIQIFDPVYLNPLEIRLENAFPDESSCVHLASSGGCAASEDRLYVAATRPPRVQVFWINRQLLLSKIDRVELTWYAELGIDRLAMGEPFGIQIDSLGLLVVSDSRSGFMRVYNTNDKRPPGPWKPSLPHGETCFLGSWKIDPYQHIRPGYFSLGKNGTAAVVDRWSNKMYFIADRTELRWYDETLLALDDALFVRPVIDPLMPMNGLPPPPLVEGFKASDFRRSASEVSLPIPDEELVPESVVQRYVKKVEEPEGQPSPKKSPGKGKSPKKSPKGKSPKSKSPKSSSGKSKKR</sequence>
<protein>
    <submittedName>
        <fullName evidence="2">Uncharacterized protein</fullName>
    </submittedName>
</protein>
<dbReference type="Proteomes" id="UP001497525">
    <property type="component" value="Unassembled WGS sequence"/>
</dbReference>
<proteinExistence type="predicted"/>